<dbReference type="PANTHER" id="PTHR37953">
    <property type="entry name" value="UPF0127 PROTEIN MJ1496"/>
    <property type="match status" value="1"/>
</dbReference>
<dbReference type="OrthoDB" id="5526466at2"/>
<name>A0A4R6TLS4_9FLAO</name>
<evidence type="ECO:0000313" key="2">
    <source>
        <dbReference type="Proteomes" id="UP000295468"/>
    </source>
</evidence>
<organism evidence="1 2">
    <name type="scientific">Zeaxanthinibacter enoshimensis</name>
    <dbReference type="NCBI Taxonomy" id="392009"/>
    <lineage>
        <taxon>Bacteria</taxon>
        <taxon>Pseudomonadati</taxon>
        <taxon>Bacteroidota</taxon>
        <taxon>Flavobacteriia</taxon>
        <taxon>Flavobacteriales</taxon>
        <taxon>Flavobacteriaceae</taxon>
        <taxon>Zeaxanthinibacter</taxon>
    </lineage>
</organism>
<dbReference type="Pfam" id="PF02643">
    <property type="entry name" value="DUF192"/>
    <property type="match status" value="1"/>
</dbReference>
<comment type="caution">
    <text evidence="1">The sequence shown here is derived from an EMBL/GenBank/DDBJ whole genome shotgun (WGS) entry which is preliminary data.</text>
</comment>
<sequence>MVRGLILLLVLCLALSCKEEPKAKVVSKTISFTKEGELQVYRNSSDSLIGNFDIEIADNEYETQTGLMYRASMEKDRGMLFIFPDERIHSFYMKNTQIPLDILYLTSDMKVASIKENAEPYNETSISSGVPVQYVLEINAGLSQELGIEAGDSIAFRKTAP</sequence>
<dbReference type="Proteomes" id="UP000295468">
    <property type="component" value="Unassembled WGS sequence"/>
</dbReference>
<evidence type="ECO:0008006" key="3">
    <source>
        <dbReference type="Google" id="ProtNLM"/>
    </source>
</evidence>
<dbReference type="RefSeq" id="WP_133644702.1">
    <property type="nucleotide sequence ID" value="NZ_SNYI01000003.1"/>
</dbReference>
<accession>A0A4R6TLS4</accession>
<keyword evidence="2" id="KW-1185">Reference proteome</keyword>
<dbReference type="InterPro" id="IPR003795">
    <property type="entry name" value="DUF192"/>
</dbReference>
<proteinExistence type="predicted"/>
<evidence type="ECO:0000313" key="1">
    <source>
        <dbReference type="EMBL" id="TDQ29111.1"/>
    </source>
</evidence>
<gene>
    <name evidence="1" type="ORF">CLV82_2562</name>
</gene>
<dbReference type="PROSITE" id="PS51257">
    <property type="entry name" value="PROKAR_LIPOPROTEIN"/>
    <property type="match status" value="1"/>
</dbReference>
<dbReference type="AlphaFoldDB" id="A0A4R6TLS4"/>
<dbReference type="InterPro" id="IPR038695">
    <property type="entry name" value="Saro_0823-like_sf"/>
</dbReference>
<reference evidence="1 2" key="1">
    <citation type="submission" date="2019-03" db="EMBL/GenBank/DDBJ databases">
        <title>Genomic Encyclopedia of Archaeal and Bacterial Type Strains, Phase II (KMG-II): from individual species to whole genera.</title>
        <authorList>
            <person name="Goeker M."/>
        </authorList>
    </citation>
    <scope>NUCLEOTIDE SEQUENCE [LARGE SCALE GENOMIC DNA]</scope>
    <source>
        <strain evidence="1 2">DSM 18435</strain>
    </source>
</reference>
<dbReference type="PANTHER" id="PTHR37953:SF1">
    <property type="entry name" value="UPF0127 PROTEIN MJ1496"/>
    <property type="match status" value="1"/>
</dbReference>
<protein>
    <recommendedName>
        <fullName evidence="3">DUF192 domain-containing protein</fullName>
    </recommendedName>
</protein>
<dbReference type="EMBL" id="SNYI01000003">
    <property type="protein sequence ID" value="TDQ29111.1"/>
    <property type="molecule type" value="Genomic_DNA"/>
</dbReference>
<dbReference type="Gene3D" id="2.60.120.1140">
    <property type="entry name" value="Protein of unknown function DUF192"/>
    <property type="match status" value="1"/>
</dbReference>